<reference evidence="4" key="1">
    <citation type="submission" date="2018-08" db="EMBL/GenBank/DDBJ databases">
        <authorList>
            <person name="Kim S.-J."/>
            <person name="Jung G.-Y."/>
        </authorList>
    </citation>
    <scope>NUCLEOTIDE SEQUENCE [LARGE SCALE GENOMIC DNA]</scope>
    <source>
        <strain evidence="4">GY_H</strain>
    </source>
</reference>
<keyword evidence="4" id="KW-1185">Reference proteome</keyword>
<dbReference type="InterPro" id="IPR001447">
    <property type="entry name" value="Arylamine_N-AcTrfase"/>
</dbReference>
<dbReference type="AlphaFoldDB" id="A0A371BCZ7"/>
<dbReference type="InterPro" id="IPR038765">
    <property type="entry name" value="Papain-like_cys_pep_sf"/>
</dbReference>
<dbReference type="PRINTS" id="PR01543">
    <property type="entry name" value="ANATRNSFRASE"/>
</dbReference>
<comment type="similarity">
    <text evidence="1 2">Belongs to the arylamine N-acetyltransferase family.</text>
</comment>
<evidence type="ECO:0000256" key="2">
    <source>
        <dbReference type="RuleBase" id="RU003452"/>
    </source>
</evidence>
<dbReference type="PANTHER" id="PTHR11786:SF0">
    <property type="entry name" value="ARYLAMINE N-ACETYLTRANSFERASE 4-RELATED"/>
    <property type="match status" value="1"/>
</dbReference>
<comment type="caution">
    <text evidence="3">The sequence shown here is derived from an EMBL/GenBank/DDBJ whole genome shotgun (WGS) entry which is preliminary data.</text>
</comment>
<organism evidence="3 4">
    <name type="scientific">Undibacter mobilis</name>
    <dbReference type="NCBI Taxonomy" id="2292256"/>
    <lineage>
        <taxon>Bacteria</taxon>
        <taxon>Pseudomonadati</taxon>
        <taxon>Pseudomonadota</taxon>
        <taxon>Alphaproteobacteria</taxon>
        <taxon>Hyphomicrobiales</taxon>
        <taxon>Nitrobacteraceae</taxon>
        <taxon>Undibacter</taxon>
    </lineage>
</organism>
<dbReference type="SUPFAM" id="SSF54001">
    <property type="entry name" value="Cysteine proteinases"/>
    <property type="match status" value="1"/>
</dbReference>
<name>A0A371BCZ7_9BRAD</name>
<dbReference type="PANTHER" id="PTHR11786">
    <property type="entry name" value="N-HYDROXYARYLAMINE O-ACETYLTRANSFERASE"/>
    <property type="match status" value="1"/>
</dbReference>
<sequence length="274" mass="30765">MMTDTIDLDAYMARIGYDGPRAPTLETLRDLHRLHPIAIAFENLDPLLGRPVPIDREALENKLVHAGRGGYCFEQNLLFSHVLRALGYTIHEHTARVLWNRPEGVRTQRSHLLLLVDIEGARYVADVGFGGNVLTAPLLLDHSGPQQTPHEPYRIVRDGGDYTIEFNPRGEWLKLLRFDLSEQIYEDHVQSNWFVSTYPQSIFTRQLMGARALPGKRYALSNNMLTVHHMNGGSDKRALGADELRDALADLFGIKLDGLHGLDDALARLTNGVA</sequence>
<proteinExistence type="inferred from homology"/>
<accession>A0A371BCZ7</accession>
<dbReference type="Pfam" id="PF00797">
    <property type="entry name" value="Acetyltransf_2"/>
    <property type="match status" value="1"/>
</dbReference>
<evidence type="ECO:0000313" key="4">
    <source>
        <dbReference type="Proteomes" id="UP000263993"/>
    </source>
</evidence>
<dbReference type="GO" id="GO:0016407">
    <property type="term" value="F:acetyltransferase activity"/>
    <property type="evidence" value="ECO:0007669"/>
    <property type="project" value="InterPro"/>
</dbReference>
<evidence type="ECO:0000313" key="3">
    <source>
        <dbReference type="EMBL" id="RDV05444.1"/>
    </source>
</evidence>
<dbReference type="OrthoDB" id="7181050at2"/>
<gene>
    <name evidence="3" type="ORF">DXH78_13185</name>
</gene>
<keyword evidence="3" id="KW-0808">Transferase</keyword>
<dbReference type="Proteomes" id="UP000263993">
    <property type="component" value="Unassembled WGS sequence"/>
</dbReference>
<protein>
    <submittedName>
        <fullName evidence="3">Arylamine N-acetyltransferase</fullName>
    </submittedName>
</protein>
<dbReference type="EMBL" id="QRGO01000001">
    <property type="protein sequence ID" value="RDV05444.1"/>
    <property type="molecule type" value="Genomic_DNA"/>
</dbReference>
<dbReference type="Gene3D" id="3.30.2140.10">
    <property type="entry name" value="Arylamine N-acetyltransferase"/>
    <property type="match status" value="1"/>
</dbReference>
<dbReference type="Gene3D" id="2.40.128.150">
    <property type="entry name" value="Cysteine proteinases"/>
    <property type="match status" value="1"/>
</dbReference>
<evidence type="ECO:0000256" key="1">
    <source>
        <dbReference type="ARBA" id="ARBA00006547"/>
    </source>
</evidence>